<reference evidence="2 3" key="1">
    <citation type="submission" date="2019-02" db="EMBL/GenBank/DDBJ databases">
        <title>Complete Genome Sequence of Desulfovibrio desulfuricans IC1, a Sulfonate Utilizing Anaerobe.</title>
        <authorList>
            <person name="Day L.A."/>
            <person name="De Leon K.B."/>
            <person name="Wall J.D."/>
        </authorList>
    </citation>
    <scope>NUCLEOTIDE SEQUENCE [LARGE SCALE GENOMIC DNA]</scope>
    <source>
        <strain evidence="2 3">IC1</strain>
    </source>
</reference>
<accession>A0A4P7UFD5</accession>
<name>A0A4P7UFD5_DESDE</name>
<dbReference type="EMBL" id="CP036295">
    <property type="protein sequence ID" value="QCC84616.1"/>
    <property type="molecule type" value="Genomic_DNA"/>
</dbReference>
<evidence type="ECO:0000313" key="2">
    <source>
        <dbReference type="EMBL" id="QCC84616.1"/>
    </source>
</evidence>
<evidence type="ECO:0000313" key="3">
    <source>
        <dbReference type="Proteomes" id="UP000297065"/>
    </source>
</evidence>
<sequence length="111" mass="11436">MAIAGIILSASAGARAGLEAVLSGRAGILDVRRTPEGAENGGLVAVVEQPSAALQTEFKALRDLPGVDDLHLVFADYGDDMDNQGHMACPAHEPRRCASDGDAAPKNGERA</sequence>
<dbReference type="OrthoDB" id="5461250at2"/>
<dbReference type="AlphaFoldDB" id="A0A4P7UFD5"/>
<gene>
    <name evidence="2" type="ORF">DDIC_01710</name>
</gene>
<dbReference type="Proteomes" id="UP000297065">
    <property type="component" value="Chromosome"/>
</dbReference>
<evidence type="ECO:0000256" key="1">
    <source>
        <dbReference type="SAM" id="MobiDB-lite"/>
    </source>
</evidence>
<organism evidence="2 3">
    <name type="scientific">Desulfovibrio desulfuricans</name>
    <dbReference type="NCBI Taxonomy" id="876"/>
    <lineage>
        <taxon>Bacteria</taxon>
        <taxon>Pseudomonadati</taxon>
        <taxon>Thermodesulfobacteriota</taxon>
        <taxon>Desulfovibrionia</taxon>
        <taxon>Desulfovibrionales</taxon>
        <taxon>Desulfovibrionaceae</taxon>
        <taxon>Desulfovibrio</taxon>
    </lineage>
</organism>
<proteinExistence type="predicted"/>
<dbReference type="RefSeq" id="WP_136398852.1">
    <property type="nucleotide sequence ID" value="NZ_CP036295.1"/>
</dbReference>
<protein>
    <submittedName>
        <fullName evidence="2">Uncharacterized protein</fullName>
    </submittedName>
</protein>
<feature type="region of interest" description="Disordered" evidence="1">
    <location>
        <begin position="85"/>
        <end position="111"/>
    </location>
</feature>